<sequence>MRTSPAIWDMVRGTGGALLILKLMAGGREVSEHAANRAGSARNAAFAINFLTFMILP</sequence>
<reference evidence="1" key="1">
    <citation type="submission" date="2022-06" db="EMBL/GenBank/DDBJ databases">
        <title>Akkermansia biwalacus sp. nov., an anaerobic mucin-degrading bacterium isolated from human intestine.</title>
        <authorList>
            <person name="Kobayashi Y."/>
            <person name="Inoue S."/>
            <person name="Kawahara T."/>
            <person name="Kohda N."/>
        </authorList>
    </citation>
    <scope>NUCLEOTIDE SEQUENCE</scope>
    <source>
        <strain evidence="1">WON2089</strain>
    </source>
</reference>
<name>A0ABN6QHM3_9BACT</name>
<protein>
    <submittedName>
        <fullName evidence="1">Uncharacterized protein</fullName>
    </submittedName>
</protein>
<evidence type="ECO:0000313" key="2">
    <source>
        <dbReference type="Proteomes" id="UP001062263"/>
    </source>
</evidence>
<keyword evidence="2" id="KW-1185">Reference proteome</keyword>
<gene>
    <name evidence="1" type="ORF">Abiwalacus_16250</name>
</gene>
<dbReference type="Proteomes" id="UP001062263">
    <property type="component" value="Chromosome"/>
</dbReference>
<proteinExistence type="predicted"/>
<evidence type="ECO:0000313" key="1">
    <source>
        <dbReference type="EMBL" id="BDL44051.1"/>
    </source>
</evidence>
<dbReference type="EMBL" id="AP025943">
    <property type="protein sequence ID" value="BDL44051.1"/>
    <property type="molecule type" value="Genomic_DNA"/>
</dbReference>
<accession>A0ABN6QHM3</accession>
<organism evidence="1 2">
    <name type="scientific">Akkermansia biwaensis</name>
    <dbReference type="NCBI Taxonomy" id="2946555"/>
    <lineage>
        <taxon>Bacteria</taxon>
        <taxon>Pseudomonadati</taxon>
        <taxon>Verrucomicrobiota</taxon>
        <taxon>Verrucomicrobiia</taxon>
        <taxon>Verrucomicrobiales</taxon>
        <taxon>Akkermansiaceae</taxon>
        <taxon>Akkermansia</taxon>
    </lineage>
</organism>